<dbReference type="SMART" id="SM01208">
    <property type="entry name" value="G5"/>
    <property type="match status" value="1"/>
</dbReference>
<dbReference type="GeneID" id="83014480"/>
<evidence type="ECO:0000313" key="4">
    <source>
        <dbReference type="EMBL" id="RGR75819.1"/>
    </source>
</evidence>
<dbReference type="Pfam" id="PF01551">
    <property type="entry name" value="Peptidase_M23"/>
    <property type="match status" value="1"/>
</dbReference>
<dbReference type="Pfam" id="PF07501">
    <property type="entry name" value="G5"/>
    <property type="match status" value="1"/>
</dbReference>
<dbReference type="Gene3D" id="2.20.230.10">
    <property type="entry name" value="Resuscitation-promoting factor rpfb"/>
    <property type="match status" value="1"/>
</dbReference>
<dbReference type="CDD" id="cd00118">
    <property type="entry name" value="LysM"/>
    <property type="match status" value="1"/>
</dbReference>
<dbReference type="InterPro" id="IPR018392">
    <property type="entry name" value="LysM"/>
</dbReference>
<dbReference type="PROSITE" id="PS51109">
    <property type="entry name" value="G5"/>
    <property type="match status" value="1"/>
</dbReference>
<dbReference type="InterPro" id="IPR050570">
    <property type="entry name" value="Cell_wall_metabolism_enzyme"/>
</dbReference>
<dbReference type="InterPro" id="IPR016047">
    <property type="entry name" value="M23ase_b-sheet_dom"/>
</dbReference>
<keyword evidence="1" id="KW-0732">Signal</keyword>
<dbReference type="CDD" id="cd12797">
    <property type="entry name" value="M23_peptidase"/>
    <property type="match status" value="1"/>
</dbReference>
<evidence type="ECO:0000313" key="5">
    <source>
        <dbReference type="Proteomes" id="UP000284178"/>
    </source>
</evidence>
<keyword evidence="5" id="KW-1185">Reference proteome</keyword>
<dbReference type="Gene3D" id="3.10.350.10">
    <property type="entry name" value="LysM domain"/>
    <property type="match status" value="1"/>
</dbReference>
<sequence>MKKWIPIAAALILSALIAGLWPSLSRANQVVTAQGKVEESLLPQQVASLSAQPRTVKKIYNAGKLVGVVNDYAKVEALLDEVYHSVYEDDFPNTRLELGEDLIVTDELSYTRYENIDEAICAYLKENDLFSVETNRIDFSDENDVYATIYVKNLQDFYDARDQYLLNFVSKETLDTVRMGQFTPELKTYGTREVSIDVLEKMTVTSGRASSSNILKDKQEILHYLSYGADPNLEMKYYTVVEGDMIDGVGTKNGLSAQQVVSINSDQLDNVDQLIQPGMVLNVTNFQSPITVRVTKERVAKEEVYPEDPIYKEDPNMKEGSSVTDVHAQNGSRNAFYEEVWINGENTGGTLVSSIITRQPVREETRVGTKVIPGYGTGTFRWPVDNPSITCRWGCYSGHQAIDIKNSYNRYGNLYAADRGTIAETGYTSINGYYQIIDHNNGYKTYYGHMNRPAFFKVGQNVEKGEIIGQIGMTGRATGPHVHFFIMKNGVRQNPCNGWLPC</sequence>
<name>A0A412G4W8_9FIRM</name>
<gene>
    <name evidence="4" type="ORF">DWY25_03540</name>
</gene>
<proteinExistence type="predicted"/>
<dbReference type="PANTHER" id="PTHR21666">
    <property type="entry name" value="PEPTIDASE-RELATED"/>
    <property type="match status" value="1"/>
</dbReference>
<dbReference type="EMBL" id="QRUP01000003">
    <property type="protein sequence ID" value="RGR75819.1"/>
    <property type="molecule type" value="Genomic_DNA"/>
</dbReference>
<feature type="domain" description="G5" evidence="2">
    <location>
        <begin position="291"/>
        <end position="371"/>
    </location>
</feature>
<evidence type="ECO:0000259" key="3">
    <source>
        <dbReference type="PROSITE" id="PS51782"/>
    </source>
</evidence>
<dbReference type="PROSITE" id="PS51782">
    <property type="entry name" value="LYSM"/>
    <property type="match status" value="1"/>
</dbReference>
<evidence type="ECO:0008006" key="6">
    <source>
        <dbReference type="Google" id="ProtNLM"/>
    </source>
</evidence>
<dbReference type="Gene3D" id="2.70.70.10">
    <property type="entry name" value="Glucose Permease (Domain IIA)"/>
    <property type="match status" value="1"/>
</dbReference>
<dbReference type="PANTHER" id="PTHR21666:SF270">
    <property type="entry name" value="MUREIN HYDROLASE ACTIVATOR ENVC"/>
    <property type="match status" value="1"/>
</dbReference>
<feature type="domain" description="LysM" evidence="3">
    <location>
        <begin position="236"/>
        <end position="283"/>
    </location>
</feature>
<dbReference type="RefSeq" id="WP_117893749.1">
    <property type="nucleotide sequence ID" value="NZ_CABJCV010000003.1"/>
</dbReference>
<dbReference type="AlphaFoldDB" id="A0A412G4W8"/>
<dbReference type="Proteomes" id="UP000284178">
    <property type="component" value="Unassembled WGS sequence"/>
</dbReference>
<evidence type="ECO:0000259" key="2">
    <source>
        <dbReference type="PROSITE" id="PS51109"/>
    </source>
</evidence>
<dbReference type="InterPro" id="IPR036779">
    <property type="entry name" value="LysM_dom_sf"/>
</dbReference>
<evidence type="ECO:0000256" key="1">
    <source>
        <dbReference type="ARBA" id="ARBA00022729"/>
    </source>
</evidence>
<dbReference type="InterPro" id="IPR011055">
    <property type="entry name" value="Dup_hybrid_motif"/>
</dbReference>
<comment type="caution">
    <text evidence="4">The sequence shown here is derived from an EMBL/GenBank/DDBJ whole genome shotgun (WGS) entry which is preliminary data.</text>
</comment>
<dbReference type="SUPFAM" id="SSF51261">
    <property type="entry name" value="Duplicated hybrid motif"/>
    <property type="match status" value="1"/>
</dbReference>
<accession>A0A412G4W8</accession>
<dbReference type="Pfam" id="PF01476">
    <property type="entry name" value="LysM"/>
    <property type="match status" value="1"/>
</dbReference>
<dbReference type="InterPro" id="IPR011098">
    <property type="entry name" value="G5_dom"/>
</dbReference>
<organism evidence="4 5">
    <name type="scientific">Holdemania filiformis</name>
    <dbReference type="NCBI Taxonomy" id="61171"/>
    <lineage>
        <taxon>Bacteria</taxon>
        <taxon>Bacillati</taxon>
        <taxon>Bacillota</taxon>
        <taxon>Erysipelotrichia</taxon>
        <taxon>Erysipelotrichales</taxon>
        <taxon>Erysipelotrichaceae</taxon>
        <taxon>Holdemania</taxon>
    </lineage>
</organism>
<dbReference type="GO" id="GO:0004222">
    <property type="term" value="F:metalloendopeptidase activity"/>
    <property type="evidence" value="ECO:0007669"/>
    <property type="project" value="TreeGrafter"/>
</dbReference>
<reference evidence="4 5" key="1">
    <citation type="submission" date="2018-08" db="EMBL/GenBank/DDBJ databases">
        <title>A genome reference for cultivated species of the human gut microbiota.</title>
        <authorList>
            <person name="Zou Y."/>
            <person name="Xue W."/>
            <person name="Luo G."/>
        </authorList>
    </citation>
    <scope>NUCLEOTIDE SEQUENCE [LARGE SCALE GENOMIC DNA]</scope>
    <source>
        <strain evidence="4 5">AF24-29</strain>
    </source>
</reference>
<protein>
    <recommendedName>
        <fullName evidence="6">LysM peptidoglycan-binding domain-containing protein</fullName>
    </recommendedName>
</protein>